<protein>
    <submittedName>
        <fullName evidence="2">Uncharacterized protein</fullName>
    </submittedName>
</protein>
<keyword evidence="3" id="KW-1185">Reference proteome</keyword>
<evidence type="ECO:0000313" key="2">
    <source>
        <dbReference type="EMBL" id="KAJ8372258.1"/>
    </source>
</evidence>
<gene>
    <name evidence="2" type="ORF">AAFF_G00291130</name>
</gene>
<dbReference type="AlphaFoldDB" id="A0AAD7W1I7"/>
<dbReference type="EMBL" id="JAINUG010000409">
    <property type="protein sequence ID" value="KAJ8372258.1"/>
    <property type="molecule type" value="Genomic_DNA"/>
</dbReference>
<evidence type="ECO:0000313" key="3">
    <source>
        <dbReference type="Proteomes" id="UP001221898"/>
    </source>
</evidence>
<organism evidence="2 3">
    <name type="scientific">Aldrovandia affinis</name>
    <dbReference type="NCBI Taxonomy" id="143900"/>
    <lineage>
        <taxon>Eukaryota</taxon>
        <taxon>Metazoa</taxon>
        <taxon>Chordata</taxon>
        <taxon>Craniata</taxon>
        <taxon>Vertebrata</taxon>
        <taxon>Euteleostomi</taxon>
        <taxon>Actinopterygii</taxon>
        <taxon>Neopterygii</taxon>
        <taxon>Teleostei</taxon>
        <taxon>Notacanthiformes</taxon>
        <taxon>Halosauridae</taxon>
        <taxon>Aldrovandia</taxon>
    </lineage>
</organism>
<evidence type="ECO:0000256" key="1">
    <source>
        <dbReference type="SAM" id="MobiDB-lite"/>
    </source>
</evidence>
<name>A0AAD7W1I7_9TELE</name>
<dbReference type="Proteomes" id="UP001221898">
    <property type="component" value="Unassembled WGS sequence"/>
</dbReference>
<feature type="region of interest" description="Disordered" evidence="1">
    <location>
        <begin position="37"/>
        <end position="81"/>
    </location>
</feature>
<feature type="compositionally biased region" description="Basic residues" evidence="1">
    <location>
        <begin position="72"/>
        <end position="81"/>
    </location>
</feature>
<accession>A0AAD7W1I7</accession>
<comment type="caution">
    <text evidence="2">The sequence shown here is derived from an EMBL/GenBank/DDBJ whole genome shotgun (WGS) entry which is preliminary data.</text>
</comment>
<proteinExistence type="predicted"/>
<reference evidence="2" key="1">
    <citation type="journal article" date="2023" name="Science">
        <title>Genome structures resolve the early diversification of teleost fishes.</title>
        <authorList>
            <person name="Parey E."/>
            <person name="Louis A."/>
            <person name="Montfort J."/>
            <person name="Bouchez O."/>
            <person name="Roques C."/>
            <person name="Iampietro C."/>
            <person name="Lluch J."/>
            <person name="Castinel A."/>
            <person name="Donnadieu C."/>
            <person name="Desvignes T."/>
            <person name="Floi Bucao C."/>
            <person name="Jouanno E."/>
            <person name="Wen M."/>
            <person name="Mejri S."/>
            <person name="Dirks R."/>
            <person name="Jansen H."/>
            <person name="Henkel C."/>
            <person name="Chen W.J."/>
            <person name="Zahm M."/>
            <person name="Cabau C."/>
            <person name="Klopp C."/>
            <person name="Thompson A.W."/>
            <person name="Robinson-Rechavi M."/>
            <person name="Braasch I."/>
            <person name="Lecointre G."/>
            <person name="Bobe J."/>
            <person name="Postlethwait J.H."/>
            <person name="Berthelot C."/>
            <person name="Roest Crollius H."/>
            <person name="Guiguen Y."/>
        </authorList>
    </citation>
    <scope>NUCLEOTIDE SEQUENCE</scope>
    <source>
        <strain evidence="2">NC1722</strain>
    </source>
</reference>
<sequence length="111" mass="12724">MFLGHWTTQNGVAERFPKCLPAPESFWTGNRKGLWASARRTHGRAHDRPHFSQQKNGKSVLSFSPPLSHPPRLSRRRRLSTRRRTDMLGTFDCDGPVKEVGRRRGFCARPA</sequence>